<comment type="caution">
    <text evidence="6">The sequence shown here is derived from an EMBL/GenBank/DDBJ whole genome shotgun (WGS) entry which is preliminary data.</text>
</comment>
<dbReference type="OrthoDB" id="1121111at2"/>
<reference evidence="6 7" key="1">
    <citation type="submission" date="2016-12" db="EMBL/GenBank/DDBJ databases">
        <title>The draft genome sequence of Actinophytocola xinjiangensis.</title>
        <authorList>
            <person name="Wang W."/>
            <person name="Yuan L."/>
        </authorList>
    </citation>
    <scope>NUCLEOTIDE SEQUENCE [LARGE SCALE GENOMIC DNA]</scope>
    <source>
        <strain evidence="6 7">CGMCC 4.4663</strain>
    </source>
</reference>
<dbReference type="SUPFAM" id="SSF57716">
    <property type="entry name" value="Glucocorticoid receptor-like (DNA-binding domain)"/>
    <property type="match status" value="1"/>
</dbReference>
<keyword evidence="7" id="KW-1185">Reference proteome</keyword>
<dbReference type="RefSeq" id="WP_075136375.1">
    <property type="nucleotide sequence ID" value="NZ_MSIF01000019.1"/>
</dbReference>
<keyword evidence="2" id="KW-0863">Zinc-finger</keyword>
<dbReference type="PROSITE" id="PS51128">
    <property type="entry name" value="ZF_DKSA_2"/>
    <property type="match status" value="1"/>
</dbReference>
<accession>A0A7Z0WGP3</accession>
<sequence length="108" mass="11798">MTDPLARRRRETVELVAALTRRLDSILESAAYTTNDDEHDPEGVTVAFERAQVAGLLEQARTELRELDAAERRLAAGTYGLCARCGDPIGQGRLEALPAATTCIRCAR</sequence>
<name>A0A7Z0WGP3_9PSEU</name>
<gene>
    <name evidence="6" type="ORF">BLA60_29905</name>
</gene>
<evidence type="ECO:0000259" key="5">
    <source>
        <dbReference type="Pfam" id="PF01258"/>
    </source>
</evidence>
<evidence type="ECO:0000256" key="1">
    <source>
        <dbReference type="ARBA" id="ARBA00022723"/>
    </source>
</evidence>
<evidence type="ECO:0000256" key="2">
    <source>
        <dbReference type="ARBA" id="ARBA00022771"/>
    </source>
</evidence>
<evidence type="ECO:0000313" key="6">
    <source>
        <dbReference type="EMBL" id="OLF06775.1"/>
    </source>
</evidence>
<evidence type="ECO:0000256" key="3">
    <source>
        <dbReference type="ARBA" id="ARBA00022833"/>
    </source>
</evidence>
<dbReference type="PANTHER" id="PTHR33823">
    <property type="entry name" value="RNA POLYMERASE-BINDING TRANSCRIPTION FACTOR DKSA-RELATED"/>
    <property type="match status" value="1"/>
</dbReference>
<dbReference type="AlphaFoldDB" id="A0A7Z0WGP3"/>
<keyword evidence="1" id="KW-0479">Metal-binding</keyword>
<protein>
    <submittedName>
        <fullName evidence="6">Dksa/trar family transcriptional regulator</fullName>
    </submittedName>
</protein>
<feature type="domain" description="Zinc finger DksA/TraR C4-type" evidence="5">
    <location>
        <begin position="77"/>
        <end position="108"/>
    </location>
</feature>
<dbReference type="Gene3D" id="1.20.120.910">
    <property type="entry name" value="DksA, coiled-coil domain"/>
    <property type="match status" value="1"/>
</dbReference>
<feature type="zinc finger region" description="dksA C4-type" evidence="4">
    <location>
        <begin position="82"/>
        <end position="106"/>
    </location>
</feature>
<dbReference type="Proteomes" id="UP000185696">
    <property type="component" value="Unassembled WGS sequence"/>
</dbReference>
<dbReference type="Pfam" id="PF01258">
    <property type="entry name" value="zf-dskA_traR"/>
    <property type="match status" value="1"/>
</dbReference>
<organism evidence="6 7">
    <name type="scientific">Actinophytocola xinjiangensis</name>
    <dbReference type="NCBI Taxonomy" id="485602"/>
    <lineage>
        <taxon>Bacteria</taxon>
        <taxon>Bacillati</taxon>
        <taxon>Actinomycetota</taxon>
        <taxon>Actinomycetes</taxon>
        <taxon>Pseudonocardiales</taxon>
        <taxon>Pseudonocardiaceae</taxon>
    </lineage>
</organism>
<evidence type="ECO:0000313" key="7">
    <source>
        <dbReference type="Proteomes" id="UP000185696"/>
    </source>
</evidence>
<dbReference type="InterPro" id="IPR000962">
    <property type="entry name" value="Znf_DskA_TraR"/>
</dbReference>
<proteinExistence type="predicted"/>
<dbReference type="GO" id="GO:0008270">
    <property type="term" value="F:zinc ion binding"/>
    <property type="evidence" value="ECO:0007669"/>
    <property type="project" value="UniProtKB-KW"/>
</dbReference>
<evidence type="ECO:0000256" key="4">
    <source>
        <dbReference type="PROSITE-ProRule" id="PRU00510"/>
    </source>
</evidence>
<dbReference type="PANTHER" id="PTHR33823:SF4">
    <property type="entry name" value="GENERAL STRESS PROTEIN 16O"/>
    <property type="match status" value="1"/>
</dbReference>
<keyword evidence="3" id="KW-0862">Zinc</keyword>
<dbReference type="EMBL" id="MSIF01000019">
    <property type="protein sequence ID" value="OLF06775.1"/>
    <property type="molecule type" value="Genomic_DNA"/>
</dbReference>